<dbReference type="EnsemblBacteria" id="ABL72363">
    <property type="protein sequence ID" value="ABL72363"/>
    <property type="gene ID" value="Pden_4299"/>
</dbReference>
<dbReference type="Pfam" id="PF04279">
    <property type="entry name" value="IspA"/>
    <property type="match status" value="1"/>
</dbReference>
<dbReference type="eggNOG" id="COG2917">
    <property type="taxonomic scope" value="Bacteria"/>
</dbReference>
<name>A1BA19_PARDP</name>
<dbReference type="STRING" id="318586.Pden_4299"/>
<keyword evidence="1 5" id="KW-1003">Cell membrane</keyword>
<dbReference type="KEGG" id="pde:Pden_4299"/>
<evidence type="ECO:0000256" key="5">
    <source>
        <dbReference type="HAMAP-Rule" id="MF_00189"/>
    </source>
</evidence>
<dbReference type="HAMAP" id="MF_00189">
    <property type="entry name" value="YciB"/>
    <property type="match status" value="1"/>
</dbReference>
<dbReference type="InterPro" id="IPR006008">
    <property type="entry name" value="YciB"/>
</dbReference>
<dbReference type="GO" id="GO:0005886">
    <property type="term" value="C:plasma membrane"/>
    <property type="evidence" value="ECO:0007669"/>
    <property type="project" value="UniProtKB-SubCell"/>
</dbReference>
<dbReference type="EMBL" id="CP000490">
    <property type="protein sequence ID" value="ABL72363.1"/>
    <property type="molecule type" value="Genomic_DNA"/>
</dbReference>
<feature type="transmembrane region" description="Helical" evidence="5">
    <location>
        <begin position="38"/>
        <end position="58"/>
    </location>
</feature>
<keyword evidence="7" id="KW-1185">Reference proteome</keyword>
<evidence type="ECO:0000313" key="7">
    <source>
        <dbReference type="Proteomes" id="UP000000361"/>
    </source>
</evidence>
<evidence type="ECO:0000256" key="1">
    <source>
        <dbReference type="ARBA" id="ARBA00022475"/>
    </source>
</evidence>
<comment type="similarity">
    <text evidence="5">Belongs to the YciB family.</text>
</comment>
<dbReference type="AlphaFoldDB" id="A1BA19"/>
<dbReference type="Proteomes" id="UP000000361">
    <property type="component" value="Chromosome 2"/>
</dbReference>
<accession>A1BA19</accession>
<proteinExistence type="inferred from homology"/>
<sequence>MRPDPRPAACAAAPAGAEPRHRCTEEPALTESRKINPWLKAALEFGPLILFFLVFMRFRDQTVSLAGRDYSGFILATLAFVPVLALSTLALWRLTGRLSPMQVATLVLVVVFGGLSVWLNDPKFFKMKPTIIYLIFAALLGTSLALRRNWLELVMSEALPMNAEGWRILTLRMALLFLGLAAANEAVWRLMSETAWVNFKTFGLPAIMVAFFIANSRLFERHAQPRDGE</sequence>
<dbReference type="HOGENOM" id="CLU_089554_1_1_5"/>
<evidence type="ECO:0000313" key="6">
    <source>
        <dbReference type="EMBL" id="ABL72363.1"/>
    </source>
</evidence>
<feature type="transmembrane region" description="Helical" evidence="5">
    <location>
        <begin position="98"/>
        <end position="118"/>
    </location>
</feature>
<comment type="function">
    <text evidence="5">Plays a role in cell envelope biogenesis, maintenance of cell envelope integrity and membrane homeostasis.</text>
</comment>
<dbReference type="OrthoDB" id="9788219at2"/>
<feature type="transmembrane region" description="Helical" evidence="5">
    <location>
        <begin position="70"/>
        <end position="92"/>
    </location>
</feature>
<evidence type="ECO:0000256" key="2">
    <source>
        <dbReference type="ARBA" id="ARBA00022692"/>
    </source>
</evidence>
<dbReference type="PANTHER" id="PTHR36917:SF1">
    <property type="entry name" value="INNER MEMBRANE-SPANNING PROTEIN YCIB"/>
    <property type="match status" value="1"/>
</dbReference>
<keyword evidence="3 5" id="KW-1133">Transmembrane helix</keyword>
<evidence type="ECO:0000256" key="4">
    <source>
        <dbReference type="ARBA" id="ARBA00023136"/>
    </source>
</evidence>
<gene>
    <name evidence="5" type="primary">yciB</name>
    <name evidence="6" type="ordered locus">Pden_4299</name>
</gene>
<feature type="transmembrane region" description="Helical" evidence="5">
    <location>
        <begin position="195"/>
        <end position="214"/>
    </location>
</feature>
<keyword evidence="4 5" id="KW-0472">Membrane</keyword>
<organism evidence="6 7">
    <name type="scientific">Paracoccus denitrificans (strain Pd 1222)</name>
    <dbReference type="NCBI Taxonomy" id="318586"/>
    <lineage>
        <taxon>Bacteria</taxon>
        <taxon>Pseudomonadati</taxon>
        <taxon>Pseudomonadota</taxon>
        <taxon>Alphaproteobacteria</taxon>
        <taxon>Rhodobacterales</taxon>
        <taxon>Paracoccaceae</taxon>
        <taxon>Paracoccus</taxon>
    </lineage>
</organism>
<reference evidence="7" key="1">
    <citation type="submission" date="2006-12" db="EMBL/GenBank/DDBJ databases">
        <title>Complete sequence of chromosome 2 of Paracoccus denitrificans PD1222.</title>
        <authorList>
            <person name="Copeland A."/>
            <person name="Lucas S."/>
            <person name="Lapidus A."/>
            <person name="Barry K."/>
            <person name="Detter J.C."/>
            <person name="Glavina del Rio T."/>
            <person name="Hammon N."/>
            <person name="Israni S."/>
            <person name="Dalin E."/>
            <person name="Tice H."/>
            <person name="Pitluck S."/>
            <person name="Munk A.C."/>
            <person name="Brettin T."/>
            <person name="Bruce D."/>
            <person name="Han C."/>
            <person name="Tapia R."/>
            <person name="Gilna P."/>
            <person name="Schmutz J."/>
            <person name="Larimer F."/>
            <person name="Land M."/>
            <person name="Hauser L."/>
            <person name="Kyrpides N."/>
            <person name="Lykidis A."/>
            <person name="Spiro S."/>
            <person name="Richardson D.J."/>
            <person name="Moir J.W.B."/>
            <person name="Ferguson S.J."/>
            <person name="van Spanning R.J.M."/>
            <person name="Richardson P."/>
        </authorList>
    </citation>
    <scope>NUCLEOTIDE SEQUENCE [LARGE SCALE GENOMIC DNA]</scope>
    <source>
        <strain evidence="7">Pd 1222</strain>
    </source>
</reference>
<comment type="subcellular location">
    <subcellularLocation>
        <location evidence="5">Cell inner membrane</location>
        <topology evidence="5">Multi-pass membrane protein</topology>
    </subcellularLocation>
</comment>
<feature type="transmembrane region" description="Helical" evidence="5">
    <location>
        <begin position="130"/>
        <end position="146"/>
    </location>
</feature>
<keyword evidence="2 5" id="KW-0812">Transmembrane</keyword>
<protein>
    <recommendedName>
        <fullName evidence="5">Inner membrane-spanning protein YciB</fullName>
    </recommendedName>
</protein>
<feature type="transmembrane region" description="Helical" evidence="5">
    <location>
        <begin position="166"/>
        <end position="183"/>
    </location>
</feature>
<evidence type="ECO:0000256" key="3">
    <source>
        <dbReference type="ARBA" id="ARBA00022989"/>
    </source>
</evidence>
<dbReference type="PANTHER" id="PTHR36917">
    <property type="entry name" value="INTRACELLULAR SEPTATION PROTEIN A-RELATED"/>
    <property type="match status" value="1"/>
</dbReference>
<keyword evidence="5" id="KW-0997">Cell inner membrane</keyword>